<evidence type="ECO:0000256" key="8">
    <source>
        <dbReference type="SAM" id="Phobius"/>
    </source>
</evidence>
<dbReference type="Gene3D" id="2.10.25.10">
    <property type="entry name" value="Laminin"/>
    <property type="match status" value="4"/>
</dbReference>
<dbReference type="OrthoDB" id="283575at2759"/>
<dbReference type="PROSITE" id="PS00010">
    <property type="entry name" value="ASX_HYDROXYL"/>
    <property type="match status" value="1"/>
</dbReference>
<feature type="disulfide bond" evidence="7">
    <location>
        <begin position="325"/>
        <end position="334"/>
    </location>
</feature>
<evidence type="ECO:0000256" key="1">
    <source>
        <dbReference type="ARBA" id="ARBA00022536"/>
    </source>
</evidence>
<dbReference type="SMART" id="SM00179">
    <property type="entry name" value="EGF_CA"/>
    <property type="match status" value="3"/>
</dbReference>
<keyword evidence="12" id="KW-1185">Reference proteome</keyword>
<keyword evidence="8" id="KW-0472">Membrane</keyword>
<feature type="domain" description="EGF-like" evidence="10">
    <location>
        <begin position="178"/>
        <end position="215"/>
    </location>
</feature>
<keyword evidence="6" id="KW-0325">Glycoprotein</keyword>
<sequence>MNSKLVLILCFKICLGICPCGYFGPNCRYYYNDNLLKDYDYEYFAYDFPEIKNSENRDCFLNYDGMVECICKEVRTKLKSMFLGFLLNSEYKCVLDRCFNFTCKELGRCILLKEMPVCVCGSIENKDNTTCNQSACISGTFVPQPFCSVHGTCISEKNGHLRCVCESELYSGQYCEKVTNLCESNTCLNGGTCVKNSISDFCCLCPPDYSGNLCEFKMQKIISEELSSRKSSRTSPIQDITSNPDEFFNISSNTELKTELHSFRQTSDYLTSSRPSFFDLITNQNCCGTTFILENSEMFENFCQSNPCKNNASCINLPNSYQCVCAIFFNGINCELEEDDCSEISNPCVNNSTCINYLGTGNYECECEPYFSGKNCQTVRNLCEYQPCLNKGICIFNQTELIYRCICQEGFNGTNCEIKSDPCDQVKCLNGGYCVSYQIPFNGTNHDLNYTLFSQQFQCICTIARTIGIASAISIASFYTFVIVMDLSKFICKTNIFPIFFWTLTFTRKYNLYIEIASVNMWSLVSASILMSLARIVCERSLQSILAKYSYNTTDGIIF</sequence>
<dbReference type="GO" id="GO:0048589">
    <property type="term" value="P:developmental growth"/>
    <property type="evidence" value="ECO:0007669"/>
    <property type="project" value="UniProtKB-ARBA"/>
</dbReference>
<reference evidence="11 12" key="1">
    <citation type="journal article" date="2018" name="Sci. Rep.">
        <title>Genomic signatures of local adaptation to the degree of environmental predictability in rotifers.</title>
        <authorList>
            <person name="Franch-Gras L."/>
            <person name="Hahn C."/>
            <person name="Garcia-Roger E.M."/>
            <person name="Carmona M.J."/>
            <person name="Serra M."/>
            <person name="Gomez A."/>
        </authorList>
    </citation>
    <scope>NUCLEOTIDE SEQUENCE [LARGE SCALE GENOMIC DNA]</scope>
    <source>
        <strain evidence="11">HYR1</strain>
    </source>
</reference>
<dbReference type="FunFam" id="2.10.25.10:FF:000508">
    <property type="entry name" value="Eyes shut homolog"/>
    <property type="match status" value="1"/>
</dbReference>
<dbReference type="GO" id="GO:0005509">
    <property type="term" value="F:calcium ion binding"/>
    <property type="evidence" value="ECO:0007669"/>
    <property type="project" value="InterPro"/>
</dbReference>
<dbReference type="FunFam" id="2.10.25.10:FF:000472">
    <property type="entry name" value="Uncharacterized protein, isoform A"/>
    <property type="match status" value="1"/>
</dbReference>
<feature type="chain" id="PRO_5018272093" evidence="9">
    <location>
        <begin position="17"/>
        <end position="559"/>
    </location>
</feature>
<dbReference type="PANTHER" id="PTHR12916">
    <property type="entry name" value="CYTOCHROME C OXIDASE POLYPEPTIDE VIC-2"/>
    <property type="match status" value="1"/>
</dbReference>
<dbReference type="SMART" id="SM00181">
    <property type="entry name" value="EGF"/>
    <property type="match status" value="5"/>
</dbReference>
<evidence type="ECO:0000256" key="3">
    <source>
        <dbReference type="ARBA" id="ARBA00022737"/>
    </source>
</evidence>
<dbReference type="EMBL" id="REGN01009332">
    <property type="protein sequence ID" value="RNA01422.1"/>
    <property type="molecule type" value="Genomic_DNA"/>
</dbReference>
<dbReference type="PROSITE" id="PS00022">
    <property type="entry name" value="EGF_1"/>
    <property type="match status" value="4"/>
</dbReference>
<evidence type="ECO:0000256" key="6">
    <source>
        <dbReference type="ARBA" id="ARBA00023180"/>
    </source>
</evidence>
<feature type="disulfide bond" evidence="7">
    <location>
        <begin position="388"/>
        <end position="405"/>
    </location>
</feature>
<evidence type="ECO:0000256" key="5">
    <source>
        <dbReference type="ARBA" id="ARBA00023157"/>
    </source>
</evidence>
<feature type="transmembrane region" description="Helical" evidence="8">
    <location>
        <begin position="463"/>
        <end position="484"/>
    </location>
</feature>
<dbReference type="AlphaFoldDB" id="A0A3M7PQM1"/>
<dbReference type="PROSITE" id="PS01186">
    <property type="entry name" value="EGF_2"/>
    <property type="match status" value="1"/>
</dbReference>
<proteinExistence type="predicted"/>
<dbReference type="InterPro" id="IPR001881">
    <property type="entry name" value="EGF-like_Ca-bd_dom"/>
</dbReference>
<evidence type="ECO:0000256" key="2">
    <source>
        <dbReference type="ARBA" id="ARBA00022729"/>
    </source>
</evidence>
<evidence type="ECO:0000256" key="9">
    <source>
        <dbReference type="SAM" id="SignalP"/>
    </source>
</evidence>
<evidence type="ECO:0000313" key="12">
    <source>
        <dbReference type="Proteomes" id="UP000276133"/>
    </source>
</evidence>
<feature type="domain" description="EGF-like" evidence="10">
    <location>
        <begin position="132"/>
        <end position="176"/>
    </location>
</feature>
<keyword evidence="8" id="KW-0812">Transmembrane</keyword>
<dbReference type="Pfam" id="PF00008">
    <property type="entry name" value="EGF"/>
    <property type="match status" value="2"/>
</dbReference>
<protein>
    <submittedName>
        <fullName evidence="11">Neurogenic locus notch-like protein</fullName>
    </submittedName>
</protein>
<evidence type="ECO:0000313" key="11">
    <source>
        <dbReference type="EMBL" id="RNA01422.1"/>
    </source>
</evidence>
<feature type="domain" description="EGF-like" evidence="10">
    <location>
        <begin position="379"/>
        <end position="417"/>
    </location>
</feature>
<evidence type="ECO:0000256" key="4">
    <source>
        <dbReference type="ARBA" id="ARBA00022837"/>
    </source>
</evidence>
<feature type="disulfide bond" evidence="7">
    <location>
        <begin position="367"/>
        <end position="376"/>
    </location>
</feature>
<dbReference type="SUPFAM" id="SSF57196">
    <property type="entry name" value="EGF/Laminin"/>
    <property type="match status" value="4"/>
</dbReference>
<feature type="domain" description="EGF-like" evidence="10">
    <location>
        <begin position="299"/>
        <end position="335"/>
    </location>
</feature>
<organism evidence="11 12">
    <name type="scientific">Brachionus plicatilis</name>
    <name type="common">Marine rotifer</name>
    <name type="synonym">Brachionus muelleri</name>
    <dbReference type="NCBI Taxonomy" id="10195"/>
    <lineage>
        <taxon>Eukaryota</taxon>
        <taxon>Metazoa</taxon>
        <taxon>Spiralia</taxon>
        <taxon>Gnathifera</taxon>
        <taxon>Rotifera</taxon>
        <taxon>Eurotatoria</taxon>
        <taxon>Monogononta</taxon>
        <taxon>Pseudotrocha</taxon>
        <taxon>Ploima</taxon>
        <taxon>Brachionidae</taxon>
        <taxon>Brachionus</taxon>
    </lineage>
</organism>
<keyword evidence="2 9" id="KW-0732">Signal</keyword>
<evidence type="ECO:0000256" key="7">
    <source>
        <dbReference type="PROSITE-ProRule" id="PRU00076"/>
    </source>
</evidence>
<name>A0A3M7PQM1_BRAPC</name>
<dbReference type="STRING" id="10195.A0A3M7PQM1"/>
<feature type="disulfide bond" evidence="7">
    <location>
        <begin position="348"/>
        <end position="365"/>
    </location>
</feature>
<dbReference type="PROSITE" id="PS50026">
    <property type="entry name" value="EGF_3"/>
    <property type="match status" value="5"/>
</dbReference>
<dbReference type="CDD" id="cd00054">
    <property type="entry name" value="EGF_CA"/>
    <property type="match status" value="3"/>
</dbReference>
<keyword evidence="3" id="KW-0677">Repeat</keyword>
<keyword evidence="8" id="KW-1133">Transmembrane helix</keyword>
<comment type="caution">
    <text evidence="11">The sequence shown here is derived from an EMBL/GenBank/DDBJ whole genome shotgun (WGS) entry which is preliminary data.</text>
</comment>
<dbReference type="Proteomes" id="UP000276133">
    <property type="component" value="Unassembled WGS sequence"/>
</dbReference>
<gene>
    <name evidence="11" type="ORF">BpHYR1_042322</name>
</gene>
<feature type="domain" description="EGF-like" evidence="10">
    <location>
        <begin position="337"/>
        <end position="377"/>
    </location>
</feature>
<dbReference type="InterPro" id="IPR000152">
    <property type="entry name" value="EGF-type_Asp/Asn_hydroxyl_site"/>
</dbReference>
<keyword evidence="1 7" id="KW-0245">EGF-like domain</keyword>
<feature type="signal peptide" evidence="9">
    <location>
        <begin position="1"/>
        <end position="16"/>
    </location>
</feature>
<keyword evidence="5 7" id="KW-1015">Disulfide bond</keyword>
<dbReference type="InterPro" id="IPR000742">
    <property type="entry name" value="EGF"/>
</dbReference>
<feature type="disulfide bond" evidence="7">
    <location>
        <begin position="205"/>
        <end position="214"/>
    </location>
</feature>
<evidence type="ECO:0000259" key="10">
    <source>
        <dbReference type="PROSITE" id="PS50026"/>
    </source>
</evidence>
<dbReference type="PANTHER" id="PTHR12916:SF4">
    <property type="entry name" value="UNINFLATABLE, ISOFORM C"/>
    <property type="match status" value="1"/>
</dbReference>
<accession>A0A3M7PQM1</accession>
<keyword evidence="4" id="KW-0106">Calcium</keyword>
<comment type="caution">
    <text evidence="7">Lacks conserved residue(s) required for the propagation of feature annotation.</text>
</comment>
<feature type="disulfide bond" evidence="7">
    <location>
        <begin position="407"/>
        <end position="416"/>
    </location>
</feature>